<name>K4APD5_SETIT</name>
<dbReference type="InParanoid" id="K4APD5"/>
<dbReference type="EnsemblPlants" id="KQK90658">
    <property type="protein sequence ID" value="KQK90658"/>
    <property type="gene ID" value="SETIT_040783mg"/>
</dbReference>
<dbReference type="EMBL" id="AGNK02005951">
    <property type="status" value="NOT_ANNOTATED_CDS"/>
    <property type="molecule type" value="Genomic_DNA"/>
</dbReference>
<evidence type="ECO:0000313" key="2">
    <source>
        <dbReference type="Proteomes" id="UP000004995"/>
    </source>
</evidence>
<dbReference type="Gramene" id="KQK90658">
    <property type="protein sequence ID" value="KQK90658"/>
    <property type="gene ID" value="SETIT_040783mg"/>
</dbReference>
<reference evidence="2" key="1">
    <citation type="journal article" date="2012" name="Nat. Biotechnol.">
        <title>Reference genome sequence of the model plant Setaria.</title>
        <authorList>
            <person name="Bennetzen J.L."/>
            <person name="Schmutz J."/>
            <person name="Wang H."/>
            <person name="Percifield R."/>
            <person name="Hawkins J."/>
            <person name="Pontaroli A.C."/>
            <person name="Estep M."/>
            <person name="Feng L."/>
            <person name="Vaughn J.N."/>
            <person name="Grimwood J."/>
            <person name="Jenkins J."/>
            <person name="Barry K."/>
            <person name="Lindquist E."/>
            <person name="Hellsten U."/>
            <person name="Deshpande S."/>
            <person name="Wang X."/>
            <person name="Wu X."/>
            <person name="Mitros T."/>
            <person name="Triplett J."/>
            <person name="Yang X."/>
            <person name="Ye C.Y."/>
            <person name="Mauro-Herrera M."/>
            <person name="Wang L."/>
            <person name="Li P."/>
            <person name="Sharma M."/>
            <person name="Sharma R."/>
            <person name="Ronald P.C."/>
            <person name="Panaud O."/>
            <person name="Kellogg E.A."/>
            <person name="Brutnell T.P."/>
            <person name="Doust A.N."/>
            <person name="Tuskan G.A."/>
            <person name="Rokhsar D."/>
            <person name="Devos K.M."/>
        </authorList>
    </citation>
    <scope>NUCLEOTIDE SEQUENCE [LARGE SCALE GENOMIC DNA]</scope>
    <source>
        <strain evidence="2">cv. Yugu1</strain>
    </source>
</reference>
<dbReference type="HOGENOM" id="CLU_3377980_0_0_1"/>
<protein>
    <submittedName>
        <fullName evidence="1">Uncharacterized protein</fullName>
    </submittedName>
</protein>
<accession>K4APD5</accession>
<keyword evidence="2" id="KW-1185">Reference proteome</keyword>
<organism evidence="1 2">
    <name type="scientific">Setaria italica</name>
    <name type="common">Foxtail millet</name>
    <name type="synonym">Panicum italicum</name>
    <dbReference type="NCBI Taxonomy" id="4555"/>
    <lineage>
        <taxon>Eukaryota</taxon>
        <taxon>Viridiplantae</taxon>
        <taxon>Streptophyta</taxon>
        <taxon>Embryophyta</taxon>
        <taxon>Tracheophyta</taxon>
        <taxon>Spermatophyta</taxon>
        <taxon>Magnoliopsida</taxon>
        <taxon>Liliopsida</taxon>
        <taxon>Poales</taxon>
        <taxon>Poaceae</taxon>
        <taxon>PACMAD clade</taxon>
        <taxon>Panicoideae</taxon>
        <taxon>Panicodae</taxon>
        <taxon>Paniceae</taxon>
        <taxon>Cenchrinae</taxon>
        <taxon>Setaria</taxon>
    </lineage>
</organism>
<dbReference type="AlphaFoldDB" id="K4APD5"/>
<evidence type="ECO:0000313" key="1">
    <source>
        <dbReference type="EnsemblPlants" id="KQK90658"/>
    </source>
</evidence>
<dbReference type="Proteomes" id="UP000004995">
    <property type="component" value="Unassembled WGS sequence"/>
</dbReference>
<proteinExistence type="predicted"/>
<sequence length="34" mass="3675">MVSNGSMCKPSKLLMTSGEEGFLQRQISGCLTLQ</sequence>
<reference evidence="1" key="2">
    <citation type="submission" date="2018-08" db="UniProtKB">
        <authorList>
            <consortium name="EnsemblPlants"/>
        </authorList>
    </citation>
    <scope>IDENTIFICATION</scope>
    <source>
        <strain evidence="1">Yugu1</strain>
    </source>
</reference>